<dbReference type="Proteomes" id="UP000068026">
    <property type="component" value="Chromosome"/>
</dbReference>
<dbReference type="Pfam" id="PF03496">
    <property type="entry name" value="ADPrib_exo_Tox"/>
    <property type="match status" value="1"/>
</dbReference>
<dbReference type="Gene3D" id="3.90.176.10">
    <property type="entry name" value="Toxin ADP-ribosyltransferase, Chain A, domain 1"/>
    <property type="match status" value="1"/>
</dbReference>
<proteinExistence type="predicted"/>
<dbReference type="EMBL" id="FQUA01000004">
    <property type="protein sequence ID" value="SHE61371.1"/>
    <property type="molecule type" value="Genomic_DNA"/>
</dbReference>
<sequence length="202" mass="24237">MDDYRVFTHHEAKKWGLENYGDWLVRLQNQDYQPCTDKEKFFRKYTQGIHYVFNRLLRDCSIDTYDFKDSCMSKSMFEDSILDIKDHYLKENIVVYRYVDKTLLKKMKTWSWAKNIRQKSILVDRGFFSTTLCLDSVSDRHYANRKGTVLLEIYVPKDTACVYLDLISDMDENELLFPPNTKIRVIRKELFKGRIICKMEST</sequence>
<name>A0A0X1U7V3_ANAPI</name>
<reference evidence="2 4" key="1">
    <citation type="journal article" date="2016" name="Genome Announc.">
        <title>Complete Genome Sequence of the Amino Acid-Fermenting Clostridium propionicum X2 (DSM 1682).</title>
        <authorList>
            <person name="Poehlein A."/>
            <person name="Schlien K."/>
            <person name="Chowdhury N.P."/>
            <person name="Gottschalk G."/>
            <person name="Buckel W."/>
            <person name="Daniel R."/>
        </authorList>
    </citation>
    <scope>NUCLEOTIDE SEQUENCE [LARGE SCALE GENOMIC DNA]</scope>
    <source>
        <strain evidence="2 4">X2</strain>
    </source>
</reference>
<organism evidence="3 5">
    <name type="scientific">Anaerotignum propionicum DSM 1682</name>
    <dbReference type="NCBI Taxonomy" id="991789"/>
    <lineage>
        <taxon>Bacteria</taxon>
        <taxon>Bacillati</taxon>
        <taxon>Bacillota</taxon>
        <taxon>Clostridia</taxon>
        <taxon>Lachnospirales</taxon>
        <taxon>Anaerotignaceae</taxon>
        <taxon>Anaerotignum</taxon>
    </lineage>
</organism>
<dbReference type="RefSeq" id="WP_066049526.1">
    <property type="nucleotide sequence ID" value="NZ_CP014223.1"/>
</dbReference>
<dbReference type="GO" id="GO:0005576">
    <property type="term" value="C:extracellular region"/>
    <property type="evidence" value="ECO:0007669"/>
    <property type="project" value="InterPro"/>
</dbReference>
<reference evidence="4" key="2">
    <citation type="submission" date="2016-01" db="EMBL/GenBank/DDBJ databases">
        <authorList>
            <person name="Poehlein A."/>
            <person name="Schlien K."/>
            <person name="Gottschalk G."/>
            <person name="Buckel W."/>
            <person name="Daniel R."/>
        </authorList>
    </citation>
    <scope>NUCLEOTIDE SEQUENCE [LARGE SCALE GENOMIC DNA]</scope>
    <source>
        <strain evidence="4">X2</strain>
    </source>
</reference>
<reference evidence="3" key="3">
    <citation type="submission" date="2016-11" db="EMBL/GenBank/DDBJ databases">
        <authorList>
            <person name="Varghese N."/>
            <person name="Submissions S."/>
        </authorList>
    </citation>
    <scope>NUCLEOTIDE SEQUENCE</scope>
    <source>
        <strain evidence="3">DSM 1682</strain>
    </source>
</reference>
<keyword evidence="4" id="KW-1185">Reference proteome</keyword>
<dbReference type="KEGG" id="cpro:CPRO_14220"/>
<dbReference type="InterPro" id="IPR003540">
    <property type="entry name" value="ADP-ribosyltransferase"/>
</dbReference>
<evidence type="ECO:0000313" key="4">
    <source>
        <dbReference type="Proteomes" id="UP000068026"/>
    </source>
</evidence>
<reference evidence="5" key="4">
    <citation type="submission" date="2016-11" db="EMBL/GenBank/DDBJ databases">
        <authorList>
            <person name="Jaros S."/>
            <person name="Januszkiewicz K."/>
            <person name="Wedrychowicz H."/>
        </authorList>
    </citation>
    <scope>NUCLEOTIDE SEQUENCE [LARGE SCALE GENOMIC DNA]</scope>
    <source>
        <strain evidence="5">DSM 1682</strain>
    </source>
</reference>
<dbReference type="OrthoDB" id="2080332at2"/>
<evidence type="ECO:0000313" key="5">
    <source>
        <dbReference type="Proteomes" id="UP000184204"/>
    </source>
</evidence>
<evidence type="ECO:0000259" key="1">
    <source>
        <dbReference type="Pfam" id="PF03496"/>
    </source>
</evidence>
<protein>
    <submittedName>
        <fullName evidence="3">ADP-ribosyltransferase exoenzyme</fullName>
    </submittedName>
</protein>
<dbReference type="PROSITE" id="PS51996">
    <property type="entry name" value="TR_MART"/>
    <property type="match status" value="1"/>
</dbReference>
<dbReference type="EMBL" id="CP014223">
    <property type="protein sequence ID" value="AMJ41015.1"/>
    <property type="molecule type" value="Genomic_DNA"/>
</dbReference>
<gene>
    <name evidence="2" type="ORF">CPRO_14220</name>
    <name evidence="3" type="ORF">SAMN02745151_01233</name>
</gene>
<evidence type="ECO:0000313" key="2">
    <source>
        <dbReference type="EMBL" id="AMJ41015.1"/>
    </source>
</evidence>
<evidence type="ECO:0000313" key="3">
    <source>
        <dbReference type="EMBL" id="SHE61371.1"/>
    </source>
</evidence>
<dbReference type="SUPFAM" id="SSF56399">
    <property type="entry name" value="ADP-ribosylation"/>
    <property type="match status" value="1"/>
</dbReference>
<accession>A0A0X1U7V3</accession>
<feature type="domain" description="ADP ribosyltransferase" evidence="1">
    <location>
        <begin position="12"/>
        <end position="187"/>
    </location>
</feature>
<dbReference type="Proteomes" id="UP000184204">
    <property type="component" value="Unassembled WGS sequence"/>
</dbReference>
<dbReference type="AlphaFoldDB" id="A0A0X1U7V3"/>